<dbReference type="InterPro" id="IPR014942">
    <property type="entry name" value="AbiEii"/>
</dbReference>
<reference evidence="2" key="1">
    <citation type="submission" date="2021-05" db="EMBL/GenBank/DDBJ databases">
        <title>Energy efficiency and biological interactions define the core microbiome of deep oligotrophic groundwater.</title>
        <authorList>
            <person name="Mehrshad M."/>
            <person name="Lopez-Fernandez M."/>
            <person name="Bell E."/>
            <person name="Bernier-Latmani R."/>
            <person name="Bertilsson S."/>
            <person name="Dopson M."/>
        </authorList>
    </citation>
    <scope>NUCLEOTIDE SEQUENCE</scope>
    <source>
        <strain evidence="2">Modern_marine.mb.64</strain>
    </source>
</reference>
<organism evidence="2 3">
    <name type="scientific">Eiseniibacteriota bacterium</name>
    <dbReference type="NCBI Taxonomy" id="2212470"/>
    <lineage>
        <taxon>Bacteria</taxon>
        <taxon>Candidatus Eiseniibacteriota</taxon>
    </lineage>
</organism>
<comment type="caution">
    <text evidence="2">The sequence shown here is derived from an EMBL/GenBank/DDBJ whole genome shotgun (WGS) entry which is preliminary data.</text>
</comment>
<protein>
    <submittedName>
        <fullName evidence="2">Nucleotidyl transferase AbiEii/AbiGii toxin family protein</fullName>
    </submittedName>
</protein>
<dbReference type="GO" id="GO:0016740">
    <property type="term" value="F:transferase activity"/>
    <property type="evidence" value="ECO:0007669"/>
    <property type="project" value="UniProtKB-KW"/>
</dbReference>
<dbReference type="Proteomes" id="UP000777784">
    <property type="component" value="Unassembled WGS sequence"/>
</dbReference>
<evidence type="ECO:0000256" key="1">
    <source>
        <dbReference type="SAM" id="MobiDB-lite"/>
    </source>
</evidence>
<dbReference type="Pfam" id="PF08843">
    <property type="entry name" value="AbiEii"/>
    <property type="match status" value="1"/>
</dbReference>
<evidence type="ECO:0000313" key="2">
    <source>
        <dbReference type="EMBL" id="MBU2693448.1"/>
    </source>
</evidence>
<dbReference type="EMBL" id="JAHJDP010000122">
    <property type="protein sequence ID" value="MBU2693448.1"/>
    <property type="molecule type" value="Genomic_DNA"/>
</dbReference>
<sequence>MSRFSEDIDIVIDKGFLGFGGEDSPEDAPSKKQKKKRLDAMREAAQSKIYSDLMPALAARIGATLPESDIWELVPASEDEDPDRQTLLFKYPIAMPDTHAYVRRVVKIELGARSDNEPVEEKEIYPYLFDAFPDVLGSSNFRVRALAPERTFWEKAMLVHEETYRPVHKKKRDARIARHYYDLWCLITKGIAARAANRDEIFARAAQHREIYFSWSWMDYSTLCRGSLRLVPLPEQESEWRQDYQAMRDEMFFDEVPNFDEVLHVVGGFQEEYNSV</sequence>
<name>A0A948S144_UNCEI</name>
<gene>
    <name evidence="2" type="ORF">KJ970_21230</name>
</gene>
<evidence type="ECO:0000313" key="3">
    <source>
        <dbReference type="Proteomes" id="UP000777784"/>
    </source>
</evidence>
<proteinExistence type="predicted"/>
<keyword evidence="2" id="KW-0808">Transferase</keyword>
<accession>A0A948S144</accession>
<feature type="region of interest" description="Disordered" evidence="1">
    <location>
        <begin position="19"/>
        <end position="39"/>
    </location>
</feature>
<dbReference type="AlphaFoldDB" id="A0A948S144"/>